<comment type="similarity">
    <text evidence="7">Belongs to the binding-protein-dependent transport system permease family.</text>
</comment>
<dbReference type="GO" id="GO:0005886">
    <property type="term" value="C:plasma membrane"/>
    <property type="evidence" value="ECO:0007669"/>
    <property type="project" value="UniProtKB-SubCell"/>
</dbReference>
<feature type="domain" description="ABC transmembrane type-1" evidence="8">
    <location>
        <begin position="122"/>
        <end position="307"/>
    </location>
</feature>
<feature type="transmembrane region" description="Helical" evidence="7">
    <location>
        <begin position="228"/>
        <end position="250"/>
    </location>
</feature>
<dbReference type="RefSeq" id="WP_081892296.1">
    <property type="nucleotide sequence ID" value="NZ_JDUU01000004.1"/>
</dbReference>
<feature type="transmembrane region" description="Helical" evidence="7">
    <location>
        <begin position="122"/>
        <end position="146"/>
    </location>
</feature>
<dbReference type="PANTHER" id="PTHR43744">
    <property type="entry name" value="ABC TRANSPORTER PERMEASE PROTEIN MG189-RELATED-RELATED"/>
    <property type="match status" value="1"/>
</dbReference>
<comment type="subcellular location">
    <subcellularLocation>
        <location evidence="1 7">Cell membrane</location>
        <topology evidence="1 7">Multi-pass membrane protein</topology>
    </subcellularLocation>
</comment>
<organism evidence="9 10">
    <name type="scientific">Bifidobacterium biavatii DSM 23969</name>
    <dbReference type="NCBI Taxonomy" id="1437608"/>
    <lineage>
        <taxon>Bacteria</taxon>
        <taxon>Bacillati</taxon>
        <taxon>Actinomycetota</taxon>
        <taxon>Actinomycetes</taxon>
        <taxon>Bifidobacteriales</taxon>
        <taxon>Bifidobacteriaceae</taxon>
        <taxon>Bifidobacterium</taxon>
    </lineage>
</organism>
<name>A0A086ZNB5_9BIFI</name>
<keyword evidence="3" id="KW-1003">Cell membrane</keyword>
<dbReference type="EMBL" id="JGYN01000030">
    <property type="protein sequence ID" value="KFI48015.1"/>
    <property type="molecule type" value="Genomic_DNA"/>
</dbReference>
<dbReference type="Proteomes" id="UP000029108">
    <property type="component" value="Unassembled WGS sequence"/>
</dbReference>
<feature type="transmembrane region" description="Helical" evidence="7">
    <location>
        <begin position="288"/>
        <end position="306"/>
    </location>
</feature>
<sequence length="321" mass="34917">MSVATTTTIPAKPKAIKSAAAADAKDTKEIRAERAKAKASGFAANFSHARYVASKIFGLLVLVLLGIIVIFPVYYSFAGTLMQQQDIAAYPPAIWPKHGITWSNLATAAQIIPLFRQYVNSFGSTLIITVAQVLTSTLVAYALVVLKVRGASVWFTLFLGTMMILGESVIIPNYLTISSLGLRNTFLALILPYLASGFGIFMMYSFMRQFPMELVEAARIDGASNLRLLWSIVLPLSRPAIASLAIYTFLTHWNGFFWPLLVTETPEMQTIQIGITQLQSPDNFNPGLVMAGAVLAVIPTLLIVILGQRQIVRGLTAGSTK</sequence>
<dbReference type="Gene3D" id="1.10.3720.10">
    <property type="entry name" value="MetI-like"/>
    <property type="match status" value="1"/>
</dbReference>
<accession>A0A086ZNB5</accession>
<reference evidence="9 10" key="1">
    <citation type="submission" date="2014-03" db="EMBL/GenBank/DDBJ databases">
        <title>Genomics of Bifidobacteria.</title>
        <authorList>
            <person name="Ventura M."/>
            <person name="Milani C."/>
            <person name="Lugli G.A."/>
        </authorList>
    </citation>
    <scope>NUCLEOTIDE SEQUENCE [LARGE SCALE GENOMIC DNA]</scope>
    <source>
        <strain evidence="9 10">DSM 23969</strain>
    </source>
</reference>
<dbReference type="InterPro" id="IPR000515">
    <property type="entry name" value="MetI-like"/>
</dbReference>
<comment type="caution">
    <text evidence="9">The sequence shown here is derived from an EMBL/GenBank/DDBJ whole genome shotgun (WGS) entry which is preliminary data.</text>
</comment>
<feature type="transmembrane region" description="Helical" evidence="7">
    <location>
        <begin position="56"/>
        <end position="75"/>
    </location>
</feature>
<keyword evidence="2 7" id="KW-0813">Transport</keyword>
<evidence type="ECO:0000313" key="9">
    <source>
        <dbReference type="EMBL" id="KFI48015.1"/>
    </source>
</evidence>
<evidence type="ECO:0000256" key="3">
    <source>
        <dbReference type="ARBA" id="ARBA00022475"/>
    </source>
</evidence>
<dbReference type="InterPro" id="IPR035906">
    <property type="entry name" value="MetI-like_sf"/>
</dbReference>
<evidence type="ECO:0000256" key="7">
    <source>
        <dbReference type="RuleBase" id="RU363032"/>
    </source>
</evidence>
<dbReference type="CDD" id="cd06261">
    <property type="entry name" value="TM_PBP2"/>
    <property type="match status" value="1"/>
</dbReference>
<keyword evidence="6 7" id="KW-0472">Membrane</keyword>
<dbReference type="OrthoDB" id="61122at2"/>
<keyword evidence="10" id="KW-1185">Reference proteome</keyword>
<dbReference type="PANTHER" id="PTHR43744:SF8">
    <property type="entry name" value="SN-GLYCEROL-3-PHOSPHATE TRANSPORT SYSTEM PERMEASE PROTEIN UGPE"/>
    <property type="match status" value="1"/>
</dbReference>
<protein>
    <submittedName>
        <fullName evidence="9">Binding-protein-dependent transport system inner membrane protein</fullName>
    </submittedName>
</protein>
<feature type="transmembrane region" description="Helical" evidence="7">
    <location>
        <begin position="186"/>
        <end position="207"/>
    </location>
</feature>
<keyword evidence="5 7" id="KW-1133">Transmembrane helix</keyword>
<dbReference type="GO" id="GO:0055085">
    <property type="term" value="P:transmembrane transport"/>
    <property type="evidence" value="ECO:0007669"/>
    <property type="project" value="InterPro"/>
</dbReference>
<keyword evidence="4 7" id="KW-0812">Transmembrane</keyword>
<dbReference type="Pfam" id="PF00528">
    <property type="entry name" value="BPD_transp_1"/>
    <property type="match status" value="1"/>
</dbReference>
<evidence type="ECO:0000259" key="8">
    <source>
        <dbReference type="PROSITE" id="PS50928"/>
    </source>
</evidence>
<evidence type="ECO:0000256" key="2">
    <source>
        <dbReference type="ARBA" id="ARBA00022448"/>
    </source>
</evidence>
<evidence type="ECO:0000256" key="4">
    <source>
        <dbReference type="ARBA" id="ARBA00022692"/>
    </source>
</evidence>
<evidence type="ECO:0000313" key="10">
    <source>
        <dbReference type="Proteomes" id="UP000029108"/>
    </source>
</evidence>
<dbReference type="AlphaFoldDB" id="A0A086ZNB5"/>
<dbReference type="PROSITE" id="PS50928">
    <property type="entry name" value="ABC_TM1"/>
    <property type="match status" value="1"/>
</dbReference>
<gene>
    <name evidence="9" type="ORF">BBIA_0148</name>
</gene>
<dbReference type="STRING" id="1437608.GCA_000771645_02004"/>
<dbReference type="eggNOG" id="COG0395">
    <property type="taxonomic scope" value="Bacteria"/>
</dbReference>
<dbReference type="SUPFAM" id="SSF161098">
    <property type="entry name" value="MetI-like"/>
    <property type="match status" value="1"/>
</dbReference>
<evidence type="ECO:0000256" key="1">
    <source>
        <dbReference type="ARBA" id="ARBA00004651"/>
    </source>
</evidence>
<feature type="transmembrane region" description="Helical" evidence="7">
    <location>
        <begin position="153"/>
        <end position="174"/>
    </location>
</feature>
<evidence type="ECO:0000256" key="6">
    <source>
        <dbReference type="ARBA" id="ARBA00023136"/>
    </source>
</evidence>
<proteinExistence type="inferred from homology"/>
<evidence type="ECO:0000256" key="5">
    <source>
        <dbReference type="ARBA" id="ARBA00022989"/>
    </source>
</evidence>